<organism evidence="1 2">
    <name type="scientific">Mycena alexandri</name>
    <dbReference type="NCBI Taxonomy" id="1745969"/>
    <lineage>
        <taxon>Eukaryota</taxon>
        <taxon>Fungi</taxon>
        <taxon>Dikarya</taxon>
        <taxon>Basidiomycota</taxon>
        <taxon>Agaricomycotina</taxon>
        <taxon>Agaricomycetes</taxon>
        <taxon>Agaricomycetidae</taxon>
        <taxon>Agaricales</taxon>
        <taxon>Marasmiineae</taxon>
        <taxon>Mycenaceae</taxon>
        <taxon>Mycena</taxon>
    </lineage>
</organism>
<keyword evidence="2" id="KW-1185">Reference proteome</keyword>
<protein>
    <submittedName>
        <fullName evidence="1">Uncharacterized protein</fullName>
    </submittedName>
</protein>
<comment type="caution">
    <text evidence="1">The sequence shown here is derived from an EMBL/GenBank/DDBJ whole genome shotgun (WGS) entry which is preliminary data.</text>
</comment>
<gene>
    <name evidence="1" type="ORF">C8F04DRAFT_1193658</name>
</gene>
<sequence>MSAVAKLNRSTYRRVLSKMPFLAGKSVILERRLEANLQSQFDAAFAPGLTEGFEGSGTRIRTKSQEYFQSPWHSSWHLMRGLSFPGPGIGDNHAVTVTPLLPHHDAPFLIAFLSSAGHTFMAFQCPFASPTFHKSSTMPYGDLKRLRRDALEPTEEFSLVEDQPDATQGTIATHWSLGISAQGCRIGFHAESLHPGHHSIAKEAVQCPLTFSFDGNCVAGIADPVQCLITFSFSGNVEQVGGIASHAKSLRPGHHSIAPAPVQYPLMFSFDGNVERVGSIVCTQFLVNEIAINPSGDFPRFEFAAATRFGYLYPR</sequence>
<dbReference type="Proteomes" id="UP001218188">
    <property type="component" value="Unassembled WGS sequence"/>
</dbReference>
<name>A0AAD6WTR6_9AGAR</name>
<accession>A0AAD6WTR6</accession>
<evidence type="ECO:0000313" key="1">
    <source>
        <dbReference type="EMBL" id="KAJ7023196.1"/>
    </source>
</evidence>
<evidence type="ECO:0000313" key="2">
    <source>
        <dbReference type="Proteomes" id="UP001218188"/>
    </source>
</evidence>
<proteinExistence type="predicted"/>
<dbReference type="EMBL" id="JARJCM010000192">
    <property type="protein sequence ID" value="KAJ7023196.1"/>
    <property type="molecule type" value="Genomic_DNA"/>
</dbReference>
<dbReference type="AlphaFoldDB" id="A0AAD6WTR6"/>
<reference evidence="1" key="1">
    <citation type="submission" date="2023-03" db="EMBL/GenBank/DDBJ databases">
        <title>Massive genome expansion in bonnet fungi (Mycena s.s.) driven by repeated elements and novel gene families across ecological guilds.</title>
        <authorList>
            <consortium name="Lawrence Berkeley National Laboratory"/>
            <person name="Harder C.B."/>
            <person name="Miyauchi S."/>
            <person name="Viragh M."/>
            <person name="Kuo A."/>
            <person name="Thoen E."/>
            <person name="Andreopoulos B."/>
            <person name="Lu D."/>
            <person name="Skrede I."/>
            <person name="Drula E."/>
            <person name="Henrissat B."/>
            <person name="Morin E."/>
            <person name="Kohler A."/>
            <person name="Barry K."/>
            <person name="LaButti K."/>
            <person name="Morin E."/>
            <person name="Salamov A."/>
            <person name="Lipzen A."/>
            <person name="Mereny Z."/>
            <person name="Hegedus B."/>
            <person name="Baldrian P."/>
            <person name="Stursova M."/>
            <person name="Weitz H."/>
            <person name="Taylor A."/>
            <person name="Grigoriev I.V."/>
            <person name="Nagy L.G."/>
            <person name="Martin F."/>
            <person name="Kauserud H."/>
        </authorList>
    </citation>
    <scope>NUCLEOTIDE SEQUENCE</scope>
    <source>
        <strain evidence="1">CBHHK200</strain>
    </source>
</reference>